<dbReference type="Pfam" id="PF10112">
    <property type="entry name" value="Halogen_Hydrol"/>
    <property type="match status" value="1"/>
</dbReference>
<gene>
    <name evidence="4" type="ORF">KUL25_02625</name>
    <name evidence="5" type="ORF">KUL25_02630</name>
</gene>
<evidence type="ECO:0000256" key="3">
    <source>
        <dbReference type="SAM" id="Phobius"/>
    </source>
</evidence>
<keyword evidence="1" id="KW-0175">Coiled coil</keyword>
<dbReference type="Proteomes" id="UP000693972">
    <property type="component" value="Unassembled WGS sequence"/>
</dbReference>
<name>A0A975TVG1_9RHOB</name>
<sequence length="311" mass="34706">MAKRYGGEHSPTGQRDGDTPREMVSHLKMEVAPFKGRKPMRHGAKLNMLFILPLLVIPTVIFNSGVTQMAVDLAGGAMLLLSAWLTRDGVRAEDAFNERKVARKPAIPRKIFGAVGTGIGVALLILGGSNFGVQSIISANVVGFLAAGLHLFSFGLDPLKNKGMEGMDSFTSERVARKIDEAEAILAEQKDAIARVRDSQLEARVDRFQTVARGLFRQVEEDPRDLNAARRYLGVYLKGARDATVQFANLYSRKTDYKVRSDYITFLDDLEQNFAARKETLLIDDRTNFDVEIEVLQDRLNRETQYLERQG</sequence>
<evidence type="ECO:0000313" key="6">
    <source>
        <dbReference type="Proteomes" id="UP000693972"/>
    </source>
</evidence>
<feature type="transmembrane region" description="Helical" evidence="3">
    <location>
        <begin position="111"/>
        <end position="131"/>
    </location>
</feature>
<dbReference type="EMBL" id="JAIMBW010000001">
    <property type="protein sequence ID" value="MBY4891655.1"/>
    <property type="molecule type" value="Genomic_DNA"/>
</dbReference>
<accession>A0A975TVG1</accession>
<dbReference type="EMBL" id="CP078073">
    <property type="protein sequence ID" value="QXL88439.1"/>
    <property type="molecule type" value="Genomic_DNA"/>
</dbReference>
<keyword evidence="3" id="KW-1133">Transmembrane helix</keyword>
<feature type="transmembrane region" description="Helical" evidence="3">
    <location>
        <begin position="69"/>
        <end position="90"/>
    </location>
</feature>
<keyword evidence="3" id="KW-0472">Membrane</keyword>
<evidence type="ECO:0000313" key="5">
    <source>
        <dbReference type="EMBL" id="QXL88439.1"/>
    </source>
</evidence>
<reference evidence="5 6" key="1">
    <citation type="submission" date="2021-07" db="EMBL/GenBank/DDBJ databases">
        <title>Karlodiniumbacter phycospheric gen. nov., sp. nov., a phycosphere bacterium isolated from karlodinium veneficum.</title>
        <authorList>
            <person name="Peng Y."/>
            <person name="Jiang L."/>
            <person name="Lee J."/>
        </authorList>
    </citation>
    <scope>NUCLEOTIDE SEQUENCE</scope>
    <source>
        <strain evidence="5 6">N5</strain>
    </source>
</reference>
<feature type="coiled-coil region" evidence="1">
    <location>
        <begin position="172"/>
        <end position="199"/>
    </location>
</feature>
<evidence type="ECO:0000256" key="1">
    <source>
        <dbReference type="SAM" id="Coils"/>
    </source>
</evidence>
<dbReference type="InterPro" id="IPR018770">
    <property type="entry name" value="ChloroindolylP_hydrolase"/>
</dbReference>
<evidence type="ECO:0000256" key="2">
    <source>
        <dbReference type="SAM" id="MobiDB-lite"/>
    </source>
</evidence>
<protein>
    <submittedName>
        <fullName evidence="5">5-bromo-4-chloroindolyl phosphate hydrolysis family protein</fullName>
    </submittedName>
</protein>
<keyword evidence="6" id="KW-1185">Reference proteome</keyword>
<feature type="transmembrane region" description="Helical" evidence="3">
    <location>
        <begin position="46"/>
        <end position="63"/>
    </location>
</feature>
<feature type="transmembrane region" description="Helical" evidence="3">
    <location>
        <begin position="137"/>
        <end position="156"/>
    </location>
</feature>
<evidence type="ECO:0000313" key="4">
    <source>
        <dbReference type="EMBL" id="MBY4891655.1"/>
    </source>
</evidence>
<feature type="region of interest" description="Disordered" evidence="2">
    <location>
        <begin position="1"/>
        <end position="21"/>
    </location>
</feature>
<organism evidence="5">
    <name type="scientific">Gymnodinialimonas phycosphaerae</name>
    <dbReference type="NCBI Taxonomy" id="2841589"/>
    <lineage>
        <taxon>Bacteria</taxon>
        <taxon>Pseudomonadati</taxon>
        <taxon>Pseudomonadota</taxon>
        <taxon>Alphaproteobacteria</taxon>
        <taxon>Rhodobacterales</taxon>
        <taxon>Paracoccaceae</taxon>
        <taxon>Gymnodinialimonas</taxon>
    </lineage>
</organism>
<dbReference type="RefSeq" id="WP_257891508.1">
    <property type="nucleotide sequence ID" value="NZ_JAIMBW010000001.1"/>
</dbReference>
<dbReference type="AlphaFoldDB" id="A0A975TVG1"/>
<keyword evidence="3" id="KW-0812">Transmembrane</keyword>
<proteinExistence type="predicted"/>